<sequence length="219" mass="25103">MSLCEPTNVPVSDFDTDVDDDSDGGLQSVEPIDDKSEFESIEIEKLVLKDRPQQILQLTLQDQADDFMREEITDTNDYADWIQWVSDAEKGRQASMEAVRCAEVPALLQINQDFSFKILHRPGGIFSVRHGEESEWFGLKRHSGGLTEHHRCCFGINHWRKSEGHQLFMLDVLAEASQDEEGNSPEDEEEAADREEVRNSGSPKSKWVPKEGRTRYYDR</sequence>
<keyword evidence="3" id="KW-1185">Reference proteome</keyword>
<organism evidence="2 3">
    <name type="scientific">Sphagnum jensenii</name>
    <dbReference type="NCBI Taxonomy" id="128206"/>
    <lineage>
        <taxon>Eukaryota</taxon>
        <taxon>Viridiplantae</taxon>
        <taxon>Streptophyta</taxon>
        <taxon>Embryophyta</taxon>
        <taxon>Bryophyta</taxon>
        <taxon>Sphagnophytina</taxon>
        <taxon>Sphagnopsida</taxon>
        <taxon>Sphagnales</taxon>
        <taxon>Sphagnaceae</taxon>
        <taxon>Sphagnum</taxon>
    </lineage>
</organism>
<dbReference type="EMBL" id="OZ020110">
    <property type="protein sequence ID" value="CAK9262523.1"/>
    <property type="molecule type" value="Genomic_DNA"/>
</dbReference>
<feature type="compositionally biased region" description="Acidic residues" evidence="1">
    <location>
        <begin position="14"/>
        <end position="23"/>
    </location>
</feature>
<evidence type="ECO:0000313" key="3">
    <source>
        <dbReference type="Proteomes" id="UP001497444"/>
    </source>
</evidence>
<gene>
    <name evidence="2" type="ORF">CSSPJE1EN1_LOCUS8001</name>
</gene>
<accession>A0ABP0W6S9</accession>
<proteinExistence type="predicted"/>
<evidence type="ECO:0000313" key="2">
    <source>
        <dbReference type="EMBL" id="CAK9262523.1"/>
    </source>
</evidence>
<feature type="region of interest" description="Disordered" evidence="1">
    <location>
        <begin position="176"/>
        <end position="219"/>
    </location>
</feature>
<feature type="compositionally biased region" description="Acidic residues" evidence="1">
    <location>
        <begin position="177"/>
        <end position="193"/>
    </location>
</feature>
<evidence type="ECO:0000256" key="1">
    <source>
        <dbReference type="SAM" id="MobiDB-lite"/>
    </source>
</evidence>
<feature type="region of interest" description="Disordered" evidence="1">
    <location>
        <begin position="1"/>
        <end position="30"/>
    </location>
</feature>
<dbReference type="Proteomes" id="UP001497444">
    <property type="component" value="Chromosome 15"/>
</dbReference>
<reference evidence="2" key="1">
    <citation type="submission" date="2024-02" db="EMBL/GenBank/DDBJ databases">
        <authorList>
            <consortium name="ELIXIR-Norway"/>
            <consortium name="Elixir Norway"/>
        </authorList>
    </citation>
    <scope>NUCLEOTIDE SEQUENCE</scope>
</reference>
<protein>
    <submittedName>
        <fullName evidence="2">Uncharacterized protein</fullName>
    </submittedName>
</protein>
<name>A0ABP0W6S9_9BRYO</name>
<feature type="compositionally biased region" description="Basic and acidic residues" evidence="1">
    <location>
        <begin position="208"/>
        <end position="219"/>
    </location>
</feature>